<feature type="compositionally biased region" description="Low complexity" evidence="1">
    <location>
        <begin position="258"/>
        <end position="268"/>
    </location>
</feature>
<feature type="non-terminal residue" evidence="2">
    <location>
        <position position="333"/>
    </location>
</feature>
<dbReference type="EC" id="4.1.2.48" evidence="2"/>
<evidence type="ECO:0000256" key="1">
    <source>
        <dbReference type="SAM" id="MobiDB-lite"/>
    </source>
</evidence>
<dbReference type="GO" id="GO:0016829">
    <property type="term" value="F:lyase activity"/>
    <property type="evidence" value="ECO:0007669"/>
    <property type="project" value="UniProtKB-KW"/>
</dbReference>
<feature type="compositionally biased region" description="Basic residues" evidence="1">
    <location>
        <begin position="110"/>
        <end position="124"/>
    </location>
</feature>
<feature type="compositionally biased region" description="Basic residues" evidence="1">
    <location>
        <begin position="274"/>
        <end position="292"/>
    </location>
</feature>
<feature type="compositionally biased region" description="Basic residues" evidence="1">
    <location>
        <begin position="185"/>
        <end position="194"/>
    </location>
</feature>
<feature type="non-terminal residue" evidence="2">
    <location>
        <position position="1"/>
    </location>
</feature>
<feature type="compositionally biased region" description="Basic residues" evidence="1">
    <location>
        <begin position="81"/>
        <end position="94"/>
    </location>
</feature>
<feature type="compositionally biased region" description="Basic and acidic residues" evidence="1">
    <location>
        <begin position="95"/>
        <end position="104"/>
    </location>
</feature>
<dbReference type="AlphaFoldDB" id="A0A6J4NBI9"/>
<feature type="compositionally biased region" description="Basic residues" evidence="1">
    <location>
        <begin position="158"/>
        <end position="172"/>
    </location>
</feature>
<feature type="compositionally biased region" description="Basic and acidic residues" evidence="1">
    <location>
        <begin position="134"/>
        <end position="151"/>
    </location>
</feature>
<keyword evidence="2" id="KW-0456">Lyase</keyword>
<dbReference type="EMBL" id="CADCUM010000078">
    <property type="protein sequence ID" value="CAA9382935.1"/>
    <property type="molecule type" value="Genomic_DNA"/>
</dbReference>
<accession>A0A6J4NBI9</accession>
<organism evidence="2">
    <name type="scientific">uncultured Nocardioides sp</name>
    <dbReference type="NCBI Taxonomy" id="198441"/>
    <lineage>
        <taxon>Bacteria</taxon>
        <taxon>Bacillati</taxon>
        <taxon>Actinomycetota</taxon>
        <taxon>Actinomycetes</taxon>
        <taxon>Propionibacteriales</taxon>
        <taxon>Nocardioidaceae</taxon>
        <taxon>Nocardioides</taxon>
        <taxon>environmental samples</taxon>
    </lineage>
</organism>
<feature type="compositionally biased region" description="Basic and acidic residues" evidence="1">
    <location>
        <begin position="173"/>
        <end position="184"/>
    </location>
</feature>
<feature type="compositionally biased region" description="Basic residues" evidence="1">
    <location>
        <begin position="299"/>
        <end position="318"/>
    </location>
</feature>
<feature type="region of interest" description="Disordered" evidence="1">
    <location>
        <begin position="1"/>
        <end position="333"/>
    </location>
</feature>
<proteinExistence type="predicted"/>
<name>A0A6J4NBI9_9ACTN</name>
<gene>
    <name evidence="2" type="ORF">AVDCRST_MAG32-1782</name>
</gene>
<feature type="compositionally biased region" description="Low complexity" evidence="1">
    <location>
        <begin position="32"/>
        <end position="41"/>
    </location>
</feature>
<sequence length="333" mass="36761">DRSPLRHPHPPDRGHARGDGARRGGRRRLWRGPHGPRAPGAGRRRVRSRGGAVHPHRLDGQRAGGRRAGAPRPGGALRVERPHRPRRAGRPRGVQRRDDADLDGRPGPARPRRDRVALRPRHGSLLRPDGCGLGREHPQLRRWRGHPDRDAAGPARVGGRRRHAAAPRRRAHLERARRDRDAVRRLRAHRRRAGRVPVQGPGRSGGLARRGAGRRDGRAAGLPQADGRRHAPGRCPRGGGPARPGAPRRAAGRRPRARPVAGRGARAGPGRDRLQHRRRRAVRRGPFRRRGRGGGGPHRDRRSSHRPSGHAPRRRPCRRREGGGGPQPAGRPV</sequence>
<evidence type="ECO:0000313" key="2">
    <source>
        <dbReference type="EMBL" id="CAA9382935.1"/>
    </source>
</evidence>
<reference evidence="2" key="1">
    <citation type="submission" date="2020-02" db="EMBL/GenBank/DDBJ databases">
        <authorList>
            <person name="Meier V. D."/>
        </authorList>
    </citation>
    <scope>NUCLEOTIDE SEQUENCE</scope>
    <source>
        <strain evidence="2">AVDCRST_MAG32</strain>
    </source>
</reference>
<feature type="compositionally biased region" description="Basic and acidic residues" evidence="1">
    <location>
        <begin position="1"/>
        <end position="22"/>
    </location>
</feature>
<protein>
    <submittedName>
        <fullName evidence="2">Low-specificity L-threonine aldolase</fullName>
        <ecNumber evidence="2">4.1.2.48</ecNumber>
    </submittedName>
</protein>